<feature type="domain" description="C2H2-type" evidence="10">
    <location>
        <begin position="397"/>
        <end position="425"/>
    </location>
</feature>
<dbReference type="EMBL" id="CAVLGL010000082">
    <property type="protein sequence ID" value="CAK1587537.1"/>
    <property type="molecule type" value="Genomic_DNA"/>
</dbReference>
<dbReference type="Pfam" id="PF00096">
    <property type="entry name" value="zf-C2H2"/>
    <property type="match status" value="3"/>
</dbReference>
<evidence type="ECO:0000256" key="6">
    <source>
        <dbReference type="ARBA" id="ARBA00023242"/>
    </source>
</evidence>
<feature type="compositionally biased region" description="Basic and acidic residues" evidence="9">
    <location>
        <begin position="218"/>
        <end position="236"/>
    </location>
</feature>
<feature type="domain" description="C2H2-type" evidence="10">
    <location>
        <begin position="512"/>
        <end position="539"/>
    </location>
</feature>
<keyword evidence="6" id="KW-0539">Nucleus</keyword>
<evidence type="ECO:0000256" key="8">
    <source>
        <dbReference type="PROSITE-ProRule" id="PRU01263"/>
    </source>
</evidence>
<dbReference type="InterPro" id="IPR036236">
    <property type="entry name" value="Znf_C2H2_sf"/>
</dbReference>
<accession>A0AAV1L0K1</accession>
<name>A0AAV1L0K1_9NEOP</name>
<dbReference type="GO" id="GO:0000981">
    <property type="term" value="F:DNA-binding transcription factor activity, RNA polymerase II-specific"/>
    <property type="evidence" value="ECO:0007669"/>
    <property type="project" value="TreeGrafter"/>
</dbReference>
<evidence type="ECO:0000256" key="1">
    <source>
        <dbReference type="ARBA" id="ARBA00004123"/>
    </source>
</evidence>
<dbReference type="GO" id="GO:0008270">
    <property type="term" value="F:zinc ion binding"/>
    <property type="evidence" value="ECO:0007669"/>
    <property type="project" value="UniProtKB-UniRule"/>
</dbReference>
<evidence type="ECO:0000256" key="9">
    <source>
        <dbReference type="SAM" id="MobiDB-lite"/>
    </source>
</evidence>
<dbReference type="SMART" id="SM00355">
    <property type="entry name" value="ZnF_C2H2"/>
    <property type="match status" value="10"/>
</dbReference>
<dbReference type="GO" id="GO:0032502">
    <property type="term" value="P:developmental process"/>
    <property type="evidence" value="ECO:0007669"/>
    <property type="project" value="UniProtKB-ARBA"/>
</dbReference>
<feature type="domain" description="C2H2-type" evidence="10">
    <location>
        <begin position="483"/>
        <end position="511"/>
    </location>
</feature>
<dbReference type="PROSITE" id="PS51915">
    <property type="entry name" value="ZAD"/>
    <property type="match status" value="1"/>
</dbReference>
<feature type="domain" description="ZAD" evidence="11">
    <location>
        <begin position="13"/>
        <end position="95"/>
    </location>
</feature>
<evidence type="ECO:0000313" key="13">
    <source>
        <dbReference type="Proteomes" id="UP001314205"/>
    </source>
</evidence>
<evidence type="ECO:0000256" key="5">
    <source>
        <dbReference type="ARBA" id="ARBA00022833"/>
    </source>
</evidence>
<keyword evidence="4 7" id="KW-0863">Zinc-finger</keyword>
<comment type="caution">
    <text evidence="12">The sequence shown here is derived from an EMBL/GenBank/DDBJ whole genome shotgun (WGS) entry which is preliminary data.</text>
</comment>
<evidence type="ECO:0000256" key="4">
    <source>
        <dbReference type="ARBA" id="ARBA00022771"/>
    </source>
</evidence>
<proteinExistence type="predicted"/>
<feature type="region of interest" description="Disordered" evidence="9">
    <location>
        <begin position="117"/>
        <end position="153"/>
    </location>
</feature>
<dbReference type="Pfam" id="PF07776">
    <property type="entry name" value="zf-AD"/>
    <property type="match status" value="1"/>
</dbReference>
<evidence type="ECO:0008006" key="14">
    <source>
        <dbReference type="Google" id="ProtNLM"/>
    </source>
</evidence>
<dbReference type="PANTHER" id="PTHR24394">
    <property type="entry name" value="ZINC FINGER PROTEIN"/>
    <property type="match status" value="1"/>
</dbReference>
<feature type="domain" description="C2H2-type" evidence="10">
    <location>
        <begin position="424"/>
        <end position="452"/>
    </location>
</feature>
<organism evidence="12 13">
    <name type="scientific">Parnassius mnemosyne</name>
    <name type="common">clouded apollo</name>
    <dbReference type="NCBI Taxonomy" id="213953"/>
    <lineage>
        <taxon>Eukaryota</taxon>
        <taxon>Metazoa</taxon>
        <taxon>Ecdysozoa</taxon>
        <taxon>Arthropoda</taxon>
        <taxon>Hexapoda</taxon>
        <taxon>Insecta</taxon>
        <taxon>Pterygota</taxon>
        <taxon>Neoptera</taxon>
        <taxon>Endopterygota</taxon>
        <taxon>Lepidoptera</taxon>
        <taxon>Glossata</taxon>
        <taxon>Ditrysia</taxon>
        <taxon>Papilionoidea</taxon>
        <taxon>Papilionidae</taxon>
        <taxon>Parnassiinae</taxon>
        <taxon>Parnassini</taxon>
        <taxon>Parnassius</taxon>
        <taxon>Driopa</taxon>
    </lineage>
</organism>
<reference evidence="12 13" key="1">
    <citation type="submission" date="2023-11" db="EMBL/GenBank/DDBJ databases">
        <authorList>
            <person name="Hedman E."/>
            <person name="Englund M."/>
            <person name="Stromberg M."/>
            <person name="Nyberg Akerstrom W."/>
            <person name="Nylinder S."/>
            <person name="Jareborg N."/>
            <person name="Kallberg Y."/>
            <person name="Kronander E."/>
        </authorList>
    </citation>
    <scope>NUCLEOTIDE SEQUENCE [LARGE SCALE GENOMIC DNA]</scope>
</reference>
<dbReference type="InterPro" id="IPR012934">
    <property type="entry name" value="Znf_AD"/>
</dbReference>
<feature type="domain" description="C2H2-type" evidence="10">
    <location>
        <begin position="540"/>
        <end position="567"/>
    </location>
</feature>
<evidence type="ECO:0000259" key="10">
    <source>
        <dbReference type="PROSITE" id="PS50157"/>
    </source>
</evidence>
<dbReference type="InterPro" id="IPR013087">
    <property type="entry name" value="Znf_C2H2_type"/>
</dbReference>
<dbReference type="FunFam" id="3.30.160.60:FF:000202">
    <property type="entry name" value="Zinc finger protein 574"/>
    <property type="match status" value="1"/>
</dbReference>
<feature type="region of interest" description="Disordered" evidence="9">
    <location>
        <begin position="198"/>
        <end position="243"/>
    </location>
</feature>
<keyword evidence="5 8" id="KW-0862">Zinc</keyword>
<feature type="binding site" evidence="8">
    <location>
        <position position="18"/>
    </location>
    <ligand>
        <name>Zn(2+)</name>
        <dbReference type="ChEBI" id="CHEBI:29105"/>
    </ligand>
</feature>
<evidence type="ECO:0000256" key="2">
    <source>
        <dbReference type="ARBA" id="ARBA00022723"/>
    </source>
</evidence>
<dbReference type="Proteomes" id="UP001314205">
    <property type="component" value="Unassembled WGS sequence"/>
</dbReference>
<feature type="domain" description="C2H2-type" evidence="10">
    <location>
        <begin position="568"/>
        <end position="590"/>
    </location>
</feature>
<dbReference type="PANTHER" id="PTHR24394:SF29">
    <property type="entry name" value="MYONEURIN"/>
    <property type="match status" value="1"/>
</dbReference>
<sequence length="607" mass="70033">MAAKTSDWRPGPTVCRCCLAEGCYKDISTEYFWMGKREVYAEMLAETFDLSIAYSQSGGPNSNSRLICEPCISRLRDAADFKRQVVECEKMFLQHLDPSSSSLSAIEITAEEVEEEKELKIEQVKEEKLGSDEDFDDGPHFGDDDDDDLDDQPLTKLASKLPKKESVDLLDLIDNAKVAEKRKSTVKVKATPIKKVKLKKETKASASKAKPEKKKKGRDTPSNEKRKSTKATESEMRNNASINNDNDSILARRHNAAILLENSKICPFRWMKNLYICFYCDQQFSDPAILRDHNMLNHPAPSVTQIKYELGKLKKHELIKVDITDVGCRMCNEHVIDFSNLKYHLLERHAINIDPKSSDGLLPFKVTRNNFTCTICEQKCDEYKSLNHHMNVHFQNFFCEHCGIGFITPDRLRTHSLSHETGSFPCGSCDKVFRSRNAKNEHYATVHKKVKRHRCPHCSEMFRNYFQRNKHVSSVHGLKLKEFRCNFCPKVFTLSGKLGVHIRTVHLKLKRHACDVCEWKFYSKSELKEHMVRHGGERKFQCNVCKKAYARKYTLREHMRIHENDRRFVCTVCGRSFVQNCSLKHHVKVHHPPPSIKTITAFQDVLT</sequence>
<dbReference type="Gene3D" id="3.30.160.60">
    <property type="entry name" value="Classic Zinc Finger"/>
    <property type="match status" value="6"/>
</dbReference>
<evidence type="ECO:0000259" key="11">
    <source>
        <dbReference type="PROSITE" id="PS51915"/>
    </source>
</evidence>
<evidence type="ECO:0000256" key="3">
    <source>
        <dbReference type="ARBA" id="ARBA00022737"/>
    </source>
</evidence>
<dbReference type="FunFam" id="3.30.160.60:FF:000446">
    <property type="entry name" value="Zinc finger protein"/>
    <property type="match status" value="1"/>
</dbReference>
<feature type="binding site" evidence="8">
    <location>
        <position position="71"/>
    </location>
    <ligand>
        <name>Zn(2+)</name>
        <dbReference type="ChEBI" id="CHEBI:29105"/>
    </ligand>
</feature>
<keyword evidence="2 8" id="KW-0479">Metal-binding</keyword>
<dbReference type="GO" id="GO:0005634">
    <property type="term" value="C:nucleus"/>
    <property type="evidence" value="ECO:0007669"/>
    <property type="project" value="UniProtKB-SubCell"/>
</dbReference>
<evidence type="ECO:0000313" key="12">
    <source>
        <dbReference type="EMBL" id="CAK1587537.1"/>
    </source>
</evidence>
<dbReference type="SMART" id="SM00868">
    <property type="entry name" value="zf-AD"/>
    <property type="match status" value="1"/>
</dbReference>
<keyword evidence="13" id="KW-1185">Reference proteome</keyword>
<dbReference type="SUPFAM" id="SSF57667">
    <property type="entry name" value="beta-beta-alpha zinc fingers"/>
    <property type="match status" value="4"/>
</dbReference>
<keyword evidence="3" id="KW-0677">Repeat</keyword>
<dbReference type="PROSITE" id="PS50157">
    <property type="entry name" value="ZINC_FINGER_C2H2_2"/>
    <property type="match status" value="6"/>
</dbReference>
<dbReference type="AlphaFoldDB" id="A0AAV1L0K1"/>
<feature type="binding site" evidence="8">
    <location>
        <position position="15"/>
    </location>
    <ligand>
        <name>Zn(2+)</name>
        <dbReference type="ChEBI" id="CHEBI:29105"/>
    </ligand>
</feature>
<dbReference type="PROSITE" id="PS00028">
    <property type="entry name" value="ZINC_FINGER_C2H2_1"/>
    <property type="match status" value="7"/>
</dbReference>
<feature type="binding site" evidence="8">
    <location>
        <position position="68"/>
    </location>
    <ligand>
        <name>Zn(2+)</name>
        <dbReference type="ChEBI" id="CHEBI:29105"/>
    </ligand>
</feature>
<evidence type="ECO:0000256" key="7">
    <source>
        <dbReference type="PROSITE-ProRule" id="PRU00042"/>
    </source>
</evidence>
<feature type="compositionally biased region" description="Basic and acidic residues" evidence="9">
    <location>
        <begin position="117"/>
        <end position="142"/>
    </location>
</feature>
<gene>
    <name evidence="12" type="ORF">PARMNEM_LOCUS8334</name>
</gene>
<protein>
    <recommendedName>
        <fullName evidence="14">Zinc finger protein</fullName>
    </recommendedName>
</protein>
<comment type="subcellular location">
    <subcellularLocation>
        <location evidence="1">Nucleus</location>
    </subcellularLocation>
</comment>
<dbReference type="Pfam" id="PF13894">
    <property type="entry name" value="zf-C2H2_4"/>
    <property type="match status" value="1"/>
</dbReference>